<organism evidence="4">
    <name type="scientific">Bifidobacterium fermentum</name>
    <dbReference type="NCBI Taxonomy" id="3059035"/>
    <lineage>
        <taxon>Bacteria</taxon>
        <taxon>Bacillati</taxon>
        <taxon>Actinomycetota</taxon>
        <taxon>Actinomycetes</taxon>
        <taxon>Bifidobacteriales</taxon>
        <taxon>Bifidobacteriaceae</taxon>
        <taxon>Bifidobacterium</taxon>
    </lineage>
</organism>
<dbReference type="PIRSF" id="PIRSF002741">
    <property type="entry name" value="MppA"/>
    <property type="match status" value="1"/>
</dbReference>
<reference evidence="4" key="1">
    <citation type="submission" date="2023-07" db="EMBL/GenBank/DDBJ databases">
        <title>Bifidobacterium aquikefiriaerophilum sp. nov. and Bifidobacterium eccum sp. nov., isolated from water kefir.</title>
        <authorList>
            <person name="Breselge S."/>
            <person name="Bellassi P."/>
            <person name="Barcenilla C."/>
            <person name="Alvarez-Ordonez A."/>
            <person name="Morelli L."/>
            <person name="Cotter P.D."/>
        </authorList>
    </citation>
    <scope>NUCLEOTIDE SEQUENCE</scope>
    <source>
        <strain evidence="6">WK012_4_13</strain>
        <strain evidence="5">WK013_4_14</strain>
        <strain evidence="4">WK048_4_13</strain>
    </source>
</reference>
<dbReference type="GO" id="GO:1904680">
    <property type="term" value="F:peptide transmembrane transporter activity"/>
    <property type="evidence" value="ECO:0007669"/>
    <property type="project" value="TreeGrafter"/>
</dbReference>
<feature type="domain" description="Solute-binding protein family 5" evidence="3">
    <location>
        <begin position="123"/>
        <end position="494"/>
    </location>
</feature>
<dbReference type="PANTHER" id="PTHR30290">
    <property type="entry name" value="PERIPLASMIC BINDING COMPONENT OF ABC TRANSPORTER"/>
    <property type="match status" value="1"/>
</dbReference>
<dbReference type="Gene3D" id="3.10.105.10">
    <property type="entry name" value="Dipeptide-binding Protein, Domain 3"/>
    <property type="match status" value="1"/>
</dbReference>
<proteinExistence type="predicted"/>
<dbReference type="InterPro" id="IPR030678">
    <property type="entry name" value="Peptide/Ni-bd"/>
</dbReference>
<dbReference type="EMBL" id="CP129682">
    <property type="protein sequence ID" value="XDS49621.1"/>
    <property type="molecule type" value="Genomic_DNA"/>
</dbReference>
<dbReference type="KEGG" id="bfk:QN062_01095"/>
<dbReference type="InterPro" id="IPR039424">
    <property type="entry name" value="SBP_5"/>
</dbReference>
<sequence length="582" mass="62911">MRNSLSIRKISAMVVSAAAVVALAACGSGSSASDQTYKTEPSEGTPTSYKGTLPMPSATKAYSNPLSRDKIKQGGTFTAGITEIGPDWNNLSVNGNTAYMASLWKFYQPQMWDYSVDGSKATPNPDYLTSVKLTSTNPETIEFNINPKANYNDGTPIDYKSFVSTWKALNGKDSNYTPAVTAGYDQIASVTRGTSDKQAIVTLSTPYYPYQSLFQNLVNPEAASAATFTKGWENKPHNEWAAGPYIVQSVSDSQVVFVPNPKWWGNKAKLTKVTFKQMETSASINAFKNGEIDVTSASTADRLKTVMSVSDAYIRRAYSSSVNTYTINTKNGAVKDLQVRKALVQAIDRSQIAKISFQGLSWSEKLPGSVILPQFQEGYEDNMPAASKYSTANAKKTLQADGYKLGSNGYFTKDGKTLDVSYTTFSDDPTIKAEANAMQKMAKSAGIKLDINIKASSEFSDTVTSGDWEIIGLGWSASDPFGYSSSSYQLYGSDSDSNYSFAGTKSIDAKLEKVVQTEDPTSAIKLFNTAEKEAQKLYAQIPTSNGPAIFAAKKGLANYGPAGYASTFIGVPNHTEDLGWAK</sequence>
<evidence type="ECO:0000313" key="5">
    <source>
        <dbReference type="EMBL" id="XDS49621.1"/>
    </source>
</evidence>
<protein>
    <submittedName>
        <fullName evidence="4">ABC transporter family substrate-binding protein</fullName>
    </submittedName>
</protein>
<dbReference type="SUPFAM" id="SSF53850">
    <property type="entry name" value="Periplasmic binding protein-like II"/>
    <property type="match status" value="1"/>
</dbReference>
<dbReference type="EMBL" id="CP129675">
    <property type="protein sequence ID" value="XDS47530.1"/>
    <property type="molecule type" value="Genomic_DNA"/>
</dbReference>
<evidence type="ECO:0000256" key="1">
    <source>
        <dbReference type="SAM" id="MobiDB-lite"/>
    </source>
</evidence>
<dbReference type="PROSITE" id="PS51257">
    <property type="entry name" value="PROKAR_LIPOPROTEIN"/>
    <property type="match status" value="1"/>
</dbReference>
<accession>A0AB39UET4</accession>
<evidence type="ECO:0000313" key="6">
    <source>
        <dbReference type="EMBL" id="XDS50838.1"/>
    </source>
</evidence>
<dbReference type="PANTHER" id="PTHR30290:SF65">
    <property type="entry name" value="MONOACYL PHOSPHATIDYLINOSITOL TETRAMANNOSIDE-BINDING PROTEIN LPQW-RELATED"/>
    <property type="match status" value="1"/>
</dbReference>
<evidence type="ECO:0000313" key="4">
    <source>
        <dbReference type="EMBL" id="XDS47530.1"/>
    </source>
</evidence>
<feature type="chain" id="PRO_5044175356" evidence="2">
    <location>
        <begin position="25"/>
        <end position="582"/>
    </location>
</feature>
<dbReference type="Pfam" id="PF00496">
    <property type="entry name" value="SBP_bac_5"/>
    <property type="match status" value="1"/>
</dbReference>
<evidence type="ECO:0000256" key="2">
    <source>
        <dbReference type="SAM" id="SignalP"/>
    </source>
</evidence>
<name>A0AB39UET4_9BIFI</name>
<dbReference type="GO" id="GO:0042597">
    <property type="term" value="C:periplasmic space"/>
    <property type="evidence" value="ECO:0007669"/>
    <property type="project" value="UniProtKB-ARBA"/>
</dbReference>
<dbReference type="CDD" id="cd08501">
    <property type="entry name" value="PBP2_Lpqw"/>
    <property type="match status" value="1"/>
</dbReference>
<feature type="compositionally biased region" description="Polar residues" evidence="1">
    <location>
        <begin position="34"/>
        <end position="50"/>
    </location>
</feature>
<keyword evidence="2" id="KW-0732">Signal</keyword>
<dbReference type="InterPro" id="IPR000914">
    <property type="entry name" value="SBP_5_dom"/>
</dbReference>
<dbReference type="GO" id="GO:0015833">
    <property type="term" value="P:peptide transport"/>
    <property type="evidence" value="ECO:0007669"/>
    <property type="project" value="TreeGrafter"/>
</dbReference>
<feature type="region of interest" description="Disordered" evidence="1">
    <location>
        <begin position="29"/>
        <end position="57"/>
    </location>
</feature>
<dbReference type="RefSeq" id="WP_369341800.1">
    <property type="nucleotide sequence ID" value="NZ_CP129675.1"/>
</dbReference>
<gene>
    <name evidence="6" type="ORF">QN062_01095</name>
    <name evidence="5" type="ORF">QN216_05100</name>
    <name evidence="4" type="ORF">QN217_05345</name>
</gene>
<dbReference type="GO" id="GO:0043190">
    <property type="term" value="C:ATP-binding cassette (ABC) transporter complex"/>
    <property type="evidence" value="ECO:0007669"/>
    <property type="project" value="InterPro"/>
</dbReference>
<dbReference type="AlphaFoldDB" id="A0AB39UET4"/>
<feature type="signal peptide" evidence="2">
    <location>
        <begin position="1"/>
        <end position="24"/>
    </location>
</feature>
<dbReference type="Gene3D" id="3.90.76.10">
    <property type="entry name" value="Dipeptide-binding Protein, Domain 1"/>
    <property type="match status" value="1"/>
</dbReference>
<dbReference type="EMBL" id="CP129683">
    <property type="protein sequence ID" value="XDS50838.1"/>
    <property type="molecule type" value="Genomic_DNA"/>
</dbReference>
<evidence type="ECO:0000259" key="3">
    <source>
        <dbReference type="Pfam" id="PF00496"/>
    </source>
</evidence>